<feature type="region of interest" description="Disordered" evidence="1">
    <location>
        <begin position="14"/>
        <end position="34"/>
    </location>
</feature>
<dbReference type="Proteomes" id="UP000700334">
    <property type="component" value="Unassembled WGS sequence"/>
</dbReference>
<dbReference type="Gene3D" id="1.10.510.10">
    <property type="entry name" value="Transferase(Phosphotransferase) domain 1"/>
    <property type="match status" value="1"/>
</dbReference>
<gene>
    <name evidence="3" type="ORF">J0S82_008841</name>
</gene>
<dbReference type="Pfam" id="PF00069">
    <property type="entry name" value="Pkinase"/>
    <property type="match status" value="1"/>
</dbReference>
<evidence type="ECO:0000313" key="4">
    <source>
        <dbReference type="Proteomes" id="UP000700334"/>
    </source>
</evidence>
<dbReference type="PROSITE" id="PS50011">
    <property type="entry name" value="PROTEIN_KINASE_DOM"/>
    <property type="match status" value="1"/>
</dbReference>
<dbReference type="InterPro" id="IPR000719">
    <property type="entry name" value="Prot_kinase_dom"/>
</dbReference>
<proteinExistence type="predicted"/>
<evidence type="ECO:0000313" key="3">
    <source>
        <dbReference type="EMBL" id="KAG8519448.1"/>
    </source>
</evidence>
<keyword evidence="3" id="KW-0808">Transferase</keyword>
<dbReference type="SMART" id="SM00220">
    <property type="entry name" value="S_TKc"/>
    <property type="match status" value="1"/>
</dbReference>
<dbReference type="Gene3D" id="6.10.140.620">
    <property type="match status" value="1"/>
</dbReference>
<organism evidence="3 4">
    <name type="scientific">Galemys pyrenaicus</name>
    <name type="common">Iberian desman</name>
    <name type="synonym">Pyrenean desman</name>
    <dbReference type="NCBI Taxonomy" id="202257"/>
    <lineage>
        <taxon>Eukaryota</taxon>
        <taxon>Metazoa</taxon>
        <taxon>Chordata</taxon>
        <taxon>Craniata</taxon>
        <taxon>Vertebrata</taxon>
        <taxon>Euteleostomi</taxon>
        <taxon>Mammalia</taxon>
        <taxon>Eutheria</taxon>
        <taxon>Laurasiatheria</taxon>
        <taxon>Eulipotyphla</taxon>
        <taxon>Talpidae</taxon>
        <taxon>Galemys</taxon>
    </lineage>
</organism>
<dbReference type="EMBL" id="JAGFMF010011608">
    <property type="protein sequence ID" value="KAG8519448.1"/>
    <property type="molecule type" value="Genomic_DNA"/>
</dbReference>
<comment type="caution">
    <text evidence="3">The sequence shown here is derived from an EMBL/GenBank/DDBJ whole genome shotgun (WGS) entry which is preliminary data.</text>
</comment>
<reference evidence="3" key="1">
    <citation type="journal article" date="2021" name="Evol. Appl.">
        <title>The genome of the Pyrenean desman and the effects of bottlenecks and inbreeding on the genomic landscape of an endangered species.</title>
        <authorList>
            <person name="Escoda L."/>
            <person name="Castresana J."/>
        </authorList>
    </citation>
    <scope>NUCLEOTIDE SEQUENCE</scope>
    <source>
        <strain evidence="3">IBE-C5619</strain>
    </source>
</reference>
<feature type="non-terminal residue" evidence="3">
    <location>
        <position position="1"/>
    </location>
</feature>
<dbReference type="FunFam" id="1.10.510.10:FF:001157">
    <property type="entry name" value="Calcium/calmodulin-dependent protein kinase type II delta 1 chain"/>
    <property type="match status" value="1"/>
</dbReference>
<sequence>MGVVHRDLKVSRALDPPPLSSSPAPVTDCSAAVMPGEAPRSARSRFAGTPGYLSPEVLRKDPYGKPVDMWACGVILYILLVGYPPFWDEDQHRLYQQIKAGAYDFPSPEWDTVTPEAKDLINKMLTINPAKRITASEALKHPWICQRSTVASMMHRQETVDCLKKFNARRKL</sequence>
<dbReference type="AlphaFoldDB" id="A0A8J6AES8"/>
<evidence type="ECO:0000259" key="2">
    <source>
        <dbReference type="PROSITE" id="PS50011"/>
    </source>
</evidence>
<dbReference type="SUPFAM" id="SSF56112">
    <property type="entry name" value="Protein kinase-like (PK-like)"/>
    <property type="match status" value="1"/>
</dbReference>
<dbReference type="OrthoDB" id="336747at2759"/>
<name>A0A8J6AES8_GALPY</name>
<dbReference type="GO" id="GO:0004672">
    <property type="term" value="F:protein kinase activity"/>
    <property type="evidence" value="ECO:0007669"/>
    <property type="project" value="InterPro"/>
</dbReference>
<evidence type="ECO:0000256" key="1">
    <source>
        <dbReference type="SAM" id="MobiDB-lite"/>
    </source>
</evidence>
<dbReference type="GO" id="GO:0005524">
    <property type="term" value="F:ATP binding"/>
    <property type="evidence" value="ECO:0007669"/>
    <property type="project" value="InterPro"/>
</dbReference>
<accession>A0A8J6AES8</accession>
<feature type="domain" description="Protein kinase" evidence="2">
    <location>
        <begin position="1"/>
        <end position="144"/>
    </location>
</feature>
<keyword evidence="4" id="KW-1185">Reference proteome</keyword>
<dbReference type="PANTHER" id="PTHR24347">
    <property type="entry name" value="SERINE/THREONINE-PROTEIN KINASE"/>
    <property type="match status" value="1"/>
</dbReference>
<protein>
    <submittedName>
        <fullName evidence="3">Calcium/calmodulin-dependent protein kinase type II subunit delta</fullName>
    </submittedName>
</protein>
<keyword evidence="3" id="KW-0418">Kinase</keyword>
<dbReference type="InterPro" id="IPR011009">
    <property type="entry name" value="Kinase-like_dom_sf"/>
</dbReference>